<proteinExistence type="predicted"/>
<comment type="caution">
    <text evidence="1">The sequence shown here is derived from an EMBL/GenBank/DDBJ whole genome shotgun (WGS) entry which is preliminary data.</text>
</comment>
<name>A0ACC2WJP5_9TREE</name>
<dbReference type="Proteomes" id="UP001241377">
    <property type="component" value="Unassembled WGS sequence"/>
</dbReference>
<reference evidence="1" key="1">
    <citation type="submission" date="2023-04" db="EMBL/GenBank/DDBJ databases">
        <title>Draft Genome sequencing of Naganishia species isolated from polar environments using Oxford Nanopore Technology.</title>
        <authorList>
            <person name="Leo P."/>
            <person name="Venkateswaran K."/>
        </authorList>
    </citation>
    <scope>NUCLEOTIDE SEQUENCE</scope>
    <source>
        <strain evidence="1">MNA-CCFEE 5261</strain>
    </source>
</reference>
<dbReference type="EMBL" id="JASBWR010000009">
    <property type="protein sequence ID" value="KAJ9111041.1"/>
    <property type="molecule type" value="Genomic_DNA"/>
</dbReference>
<organism evidence="1 2">
    <name type="scientific">Naganishia cerealis</name>
    <dbReference type="NCBI Taxonomy" id="610337"/>
    <lineage>
        <taxon>Eukaryota</taxon>
        <taxon>Fungi</taxon>
        <taxon>Dikarya</taxon>
        <taxon>Basidiomycota</taxon>
        <taxon>Agaricomycotina</taxon>
        <taxon>Tremellomycetes</taxon>
        <taxon>Filobasidiales</taxon>
        <taxon>Filobasidiaceae</taxon>
        <taxon>Naganishia</taxon>
    </lineage>
</organism>
<accession>A0ACC2WJP5</accession>
<evidence type="ECO:0000313" key="1">
    <source>
        <dbReference type="EMBL" id="KAJ9111041.1"/>
    </source>
</evidence>
<keyword evidence="2" id="KW-1185">Reference proteome</keyword>
<protein>
    <submittedName>
        <fullName evidence="1">Uncharacterized protein</fullName>
    </submittedName>
</protein>
<sequence length="215" mass="23630">FVPPRSAEGIRSIIRNSLDLNQPLCEASPGTQVARRELHELESGMEGPEPHGGPQKFPVVKPLALPTKFMRADSAKSGNINSFSETVDSRTPVSAVFAKFALPAEPSLTRYRPTIGPVVVKSGNAVTADLESKKLKQQTAMRSRVNSTARRVSLIDKCKFAHTETDLQLHLQQKLGWTRRKEAGPVSPLNGKRTVAKMSHRSLRDSNKENAVQTQ</sequence>
<gene>
    <name evidence="1" type="ORF">QFC19_001237</name>
</gene>
<evidence type="ECO:0000313" key="2">
    <source>
        <dbReference type="Proteomes" id="UP001241377"/>
    </source>
</evidence>
<feature type="non-terminal residue" evidence="1">
    <location>
        <position position="1"/>
    </location>
</feature>